<dbReference type="Proteomes" id="UP001185792">
    <property type="component" value="Unassembled WGS sequence"/>
</dbReference>
<proteinExistence type="predicted"/>
<evidence type="ECO:0000313" key="2">
    <source>
        <dbReference type="Proteomes" id="UP001185792"/>
    </source>
</evidence>
<protein>
    <submittedName>
        <fullName evidence="1">Plasmid mobilization relaxosome protein MobC</fullName>
    </submittedName>
</protein>
<reference evidence="1 2" key="1">
    <citation type="submission" date="2023-10" db="EMBL/GenBank/DDBJ databases">
        <title>Development of a sustainable strategy for remediation of hydrocarbon-contaminated territories based on the waste exchange concept.</title>
        <authorList>
            <person name="Krivoruchko A."/>
        </authorList>
    </citation>
    <scope>NUCLEOTIDE SEQUENCE [LARGE SCALE GENOMIC DNA]</scope>
    <source>
        <strain evidence="1 2">IEGM 1236</strain>
    </source>
</reference>
<keyword evidence="2" id="KW-1185">Reference proteome</keyword>
<evidence type="ECO:0000313" key="1">
    <source>
        <dbReference type="EMBL" id="MDV7136908.1"/>
    </source>
</evidence>
<accession>A0ABU4F074</accession>
<dbReference type="RefSeq" id="WP_051721999.1">
    <property type="nucleotide sequence ID" value="NZ_JAWLUM010000006.1"/>
</dbReference>
<dbReference type="InterPro" id="IPR053842">
    <property type="entry name" value="NikA-like"/>
</dbReference>
<comment type="caution">
    <text evidence="1">The sequence shown here is derived from an EMBL/GenBank/DDBJ whole genome shotgun (WGS) entry which is preliminary data.</text>
</comment>
<sequence length="122" mass="13102">MSDFRARQHNVPGGRSVRFEVKTTPEEAARLQGLATDRGVTVPRLLVSSTFERGQVPRVTHAQLEEMFAVGRYLGAVGRNVNQIAKVANATGEIEEECAATLAAVRAAAVRLSAAIEAVTEQ</sequence>
<dbReference type="Pfam" id="PF21983">
    <property type="entry name" value="NikA-like"/>
    <property type="match status" value="1"/>
</dbReference>
<name>A0ABU4F074_WILMA</name>
<gene>
    <name evidence="1" type="primary">mobC</name>
    <name evidence="1" type="ORF">R4198_24725</name>
</gene>
<organism evidence="1 2">
    <name type="scientific">Williamsia marianensis</name>
    <dbReference type="NCBI Taxonomy" id="85044"/>
    <lineage>
        <taxon>Bacteria</taxon>
        <taxon>Bacillati</taxon>
        <taxon>Actinomycetota</taxon>
        <taxon>Actinomycetes</taxon>
        <taxon>Mycobacteriales</taxon>
        <taxon>Nocardiaceae</taxon>
        <taxon>Williamsia</taxon>
    </lineage>
</organism>
<dbReference type="EMBL" id="JAWLUM010000006">
    <property type="protein sequence ID" value="MDV7136908.1"/>
    <property type="molecule type" value="Genomic_DNA"/>
</dbReference>